<organism evidence="1 2">
    <name type="scientific">Legionella maioricensis</name>
    <dbReference type="NCBI Taxonomy" id="2896528"/>
    <lineage>
        <taxon>Bacteria</taxon>
        <taxon>Pseudomonadati</taxon>
        <taxon>Pseudomonadota</taxon>
        <taxon>Gammaproteobacteria</taxon>
        <taxon>Legionellales</taxon>
        <taxon>Legionellaceae</taxon>
        <taxon>Legionella</taxon>
    </lineage>
</organism>
<comment type="caution">
    <text evidence="1">The sequence shown here is derived from an EMBL/GenBank/DDBJ whole genome shotgun (WGS) entry which is preliminary data.</text>
</comment>
<dbReference type="EMBL" id="JAJKBJ010000017">
    <property type="protein sequence ID" value="MCL9684989.1"/>
    <property type="molecule type" value="Genomic_DNA"/>
</dbReference>
<gene>
    <name evidence="1" type="ORF">LOX96_12855</name>
</gene>
<proteinExistence type="predicted"/>
<keyword evidence="2" id="KW-1185">Reference proteome</keyword>
<evidence type="ECO:0000313" key="2">
    <source>
        <dbReference type="Proteomes" id="UP001139721"/>
    </source>
</evidence>
<name>A0A9X2D295_9GAMM</name>
<sequence length="116" mass="13479">MKRWAFADMLAVDRTLLAKIHKQKRFASPNNNVHFMAFEMDDWLVKGILRRISNYLQYMPDAQSLPAMQRLHPNLLGVDVLQSVATDKEYYSYDKYYPKNAIKSAAKSVLMMETCA</sequence>
<evidence type="ECO:0000313" key="1">
    <source>
        <dbReference type="EMBL" id="MCL9684989.1"/>
    </source>
</evidence>
<protein>
    <submittedName>
        <fullName evidence="1">Uncharacterized protein</fullName>
    </submittedName>
</protein>
<dbReference type="RefSeq" id="WP_250422435.1">
    <property type="nucleotide sequence ID" value="NZ_JAJKBJ010000017.1"/>
</dbReference>
<dbReference type="AlphaFoldDB" id="A0A9X2D295"/>
<accession>A0A9X2D295</accession>
<reference evidence="1" key="1">
    <citation type="submission" date="2021-11" db="EMBL/GenBank/DDBJ databases">
        <title>Legionella maioricencis sp. nov., a new species isolated from hot water samples in Mallorca.</title>
        <authorList>
            <person name="Crespi S."/>
            <person name="Drasar V."/>
            <person name="Salva-Serra F."/>
            <person name="Jaen-Luchoro D."/>
            <person name="Pineiro-Iglesias B."/>
            <person name="Aliaga F."/>
            <person name="Fernandez-Juarez V."/>
            <person name="Coll G."/>
            <person name="Moore E.R.B."/>
            <person name="Bennasar-Figueras A."/>
        </authorList>
    </citation>
    <scope>NUCLEOTIDE SEQUENCE</scope>
    <source>
        <strain evidence="1">HCPI-6</strain>
    </source>
</reference>
<dbReference type="Proteomes" id="UP001139721">
    <property type="component" value="Unassembled WGS sequence"/>
</dbReference>